<keyword evidence="6" id="KW-0539">Nucleus</keyword>
<dbReference type="PROSITE" id="PS00028">
    <property type="entry name" value="ZINC_FINGER_C2H2_1"/>
    <property type="match status" value="4"/>
</dbReference>
<reference evidence="10" key="1">
    <citation type="submission" date="2020-07" db="EMBL/GenBank/DDBJ databases">
        <authorList>
            <person name="Nazaruddin N."/>
        </authorList>
    </citation>
    <scope>NUCLEOTIDE SEQUENCE</scope>
</reference>
<name>A0A6V7GZ41_9HYME</name>
<protein>
    <recommendedName>
        <fullName evidence="9">C2H2-type domain-containing protein</fullName>
    </recommendedName>
</protein>
<dbReference type="PANTHER" id="PTHR23226:SF429">
    <property type="entry name" value="CROL ALPHA"/>
    <property type="match status" value="1"/>
</dbReference>
<keyword evidence="5" id="KW-0862">Zinc</keyword>
<comment type="caution">
    <text evidence="10">The sequence shown here is derived from an EMBL/GenBank/DDBJ whole genome shotgun (WGS) entry which is preliminary data.</text>
</comment>
<dbReference type="InterPro" id="IPR036236">
    <property type="entry name" value="Znf_C2H2_sf"/>
</dbReference>
<evidence type="ECO:0000256" key="3">
    <source>
        <dbReference type="ARBA" id="ARBA00022737"/>
    </source>
</evidence>
<organism evidence="10 11">
    <name type="scientific">Heterotrigona itama</name>
    <dbReference type="NCBI Taxonomy" id="395501"/>
    <lineage>
        <taxon>Eukaryota</taxon>
        <taxon>Metazoa</taxon>
        <taxon>Ecdysozoa</taxon>
        <taxon>Arthropoda</taxon>
        <taxon>Hexapoda</taxon>
        <taxon>Insecta</taxon>
        <taxon>Pterygota</taxon>
        <taxon>Neoptera</taxon>
        <taxon>Endopterygota</taxon>
        <taxon>Hymenoptera</taxon>
        <taxon>Apocrita</taxon>
        <taxon>Aculeata</taxon>
        <taxon>Apoidea</taxon>
        <taxon>Anthophila</taxon>
        <taxon>Apidae</taxon>
        <taxon>Heterotrigona</taxon>
    </lineage>
</organism>
<dbReference type="Gene3D" id="3.30.160.60">
    <property type="entry name" value="Classic Zinc Finger"/>
    <property type="match status" value="4"/>
</dbReference>
<comment type="subcellular location">
    <subcellularLocation>
        <location evidence="1">Nucleus</location>
    </subcellularLocation>
</comment>
<evidence type="ECO:0000256" key="8">
    <source>
        <dbReference type="SAM" id="MobiDB-lite"/>
    </source>
</evidence>
<dbReference type="PROSITE" id="PS50157">
    <property type="entry name" value="ZINC_FINGER_C2H2_2"/>
    <property type="match status" value="4"/>
</dbReference>
<dbReference type="EMBL" id="CAJDYZ010002930">
    <property type="protein sequence ID" value="CAD1469774.1"/>
    <property type="molecule type" value="Genomic_DNA"/>
</dbReference>
<evidence type="ECO:0000313" key="11">
    <source>
        <dbReference type="Proteomes" id="UP000752696"/>
    </source>
</evidence>
<dbReference type="GO" id="GO:0000978">
    <property type="term" value="F:RNA polymerase II cis-regulatory region sequence-specific DNA binding"/>
    <property type="evidence" value="ECO:0007669"/>
    <property type="project" value="TreeGrafter"/>
</dbReference>
<dbReference type="FunFam" id="3.30.160.60:FF:002343">
    <property type="entry name" value="Zinc finger protein 33A"/>
    <property type="match status" value="1"/>
</dbReference>
<dbReference type="Pfam" id="PF00096">
    <property type="entry name" value="zf-C2H2"/>
    <property type="match status" value="3"/>
</dbReference>
<feature type="region of interest" description="Disordered" evidence="8">
    <location>
        <begin position="14"/>
        <end position="38"/>
    </location>
</feature>
<feature type="region of interest" description="Disordered" evidence="8">
    <location>
        <begin position="518"/>
        <end position="550"/>
    </location>
</feature>
<gene>
    <name evidence="10" type="ORF">MHI_LOCUS152624</name>
</gene>
<dbReference type="OrthoDB" id="3176202at2759"/>
<keyword evidence="2" id="KW-0479">Metal-binding</keyword>
<evidence type="ECO:0000256" key="4">
    <source>
        <dbReference type="ARBA" id="ARBA00022771"/>
    </source>
</evidence>
<dbReference type="FunFam" id="3.30.160.60:FF:000145">
    <property type="entry name" value="Zinc finger protein 574"/>
    <property type="match status" value="1"/>
</dbReference>
<dbReference type="AlphaFoldDB" id="A0A6V7GZ41"/>
<evidence type="ECO:0000256" key="1">
    <source>
        <dbReference type="ARBA" id="ARBA00004123"/>
    </source>
</evidence>
<evidence type="ECO:0000259" key="9">
    <source>
        <dbReference type="PROSITE" id="PS50157"/>
    </source>
</evidence>
<dbReference type="GO" id="GO:0000981">
    <property type="term" value="F:DNA-binding transcription factor activity, RNA polymerase II-specific"/>
    <property type="evidence" value="ECO:0007669"/>
    <property type="project" value="TreeGrafter"/>
</dbReference>
<feature type="compositionally biased region" description="Polar residues" evidence="8">
    <location>
        <begin position="17"/>
        <end position="38"/>
    </location>
</feature>
<dbReference type="PANTHER" id="PTHR23226">
    <property type="entry name" value="ZINC FINGER AND SCAN DOMAIN-CONTAINING"/>
    <property type="match status" value="1"/>
</dbReference>
<dbReference type="InterPro" id="IPR013087">
    <property type="entry name" value="Znf_C2H2_type"/>
</dbReference>
<feature type="domain" description="C2H2-type" evidence="9">
    <location>
        <begin position="376"/>
        <end position="403"/>
    </location>
</feature>
<evidence type="ECO:0000256" key="6">
    <source>
        <dbReference type="ARBA" id="ARBA00023242"/>
    </source>
</evidence>
<dbReference type="GO" id="GO:0005634">
    <property type="term" value="C:nucleus"/>
    <property type="evidence" value="ECO:0007669"/>
    <property type="project" value="UniProtKB-SubCell"/>
</dbReference>
<dbReference type="GO" id="GO:0008270">
    <property type="term" value="F:zinc ion binding"/>
    <property type="evidence" value="ECO:0007669"/>
    <property type="project" value="UniProtKB-KW"/>
</dbReference>
<dbReference type="SUPFAM" id="SSF57667">
    <property type="entry name" value="beta-beta-alpha zinc fingers"/>
    <property type="match status" value="2"/>
</dbReference>
<dbReference type="SMART" id="SM00355">
    <property type="entry name" value="ZnF_C2H2"/>
    <property type="match status" value="4"/>
</dbReference>
<keyword evidence="11" id="KW-1185">Reference proteome</keyword>
<keyword evidence="3" id="KW-0677">Repeat</keyword>
<feature type="non-terminal residue" evidence="10">
    <location>
        <position position="550"/>
    </location>
</feature>
<evidence type="ECO:0000256" key="7">
    <source>
        <dbReference type="PROSITE-ProRule" id="PRU00042"/>
    </source>
</evidence>
<feature type="domain" description="C2H2-type" evidence="9">
    <location>
        <begin position="320"/>
        <end position="347"/>
    </location>
</feature>
<feature type="compositionally biased region" description="Polar residues" evidence="8">
    <location>
        <begin position="518"/>
        <end position="529"/>
    </location>
</feature>
<evidence type="ECO:0000256" key="2">
    <source>
        <dbReference type="ARBA" id="ARBA00022723"/>
    </source>
</evidence>
<sequence>MDFSGNNAVHGALPQFSELTSRPSTVPTPKFTSSDNNQAEQTIVYTTAAGSNQTKQNLLVNSTNKYTGPILAWPDPNTLMQFCEKQGIQTINIPNYNQNNPILSVQSNSLPVRIIPNMYLPSTSQAEVVKQDLDSRIENEKQTSVMQDSQLQQQSAMTEYFQKLQATTLPLTLQQLIKLQTEQVKKEKTEEEKAEHTQNNILNIPSVPVFRNIQVQNGNNSFINSDQMMVSINPNDLNIQVENQQENENAVQTVKVEQQIQTDSPKIEKKMKFRAKTGEIKISVALDGSTLYCCPECNLAFPDKTEIEQHIQAHIQERKYQCKECGAMLKRKEHLDQHMRGHSDERPFKCPVCQKAFKRNEHLTRHYVIHSGDKNFSCSVCQKAFSRKDHLNKHTQTHLGIRRNRTKKDSFFIEQKDPFEKAPEVSTMPKQEVSFVLKDGGFMKQEPNFLQYIQNLQKDQNLIHTFSSFKEQVMKEANVLQQQAVNMNEILPQNTSGRIMKFHSQVFHLHEIVTLNDSLPQSPNESNNKSLDKLKTSIPTRKLKRNEQPA</sequence>
<accession>A0A6V7GZ41</accession>
<evidence type="ECO:0000256" key="5">
    <source>
        <dbReference type="ARBA" id="ARBA00022833"/>
    </source>
</evidence>
<feature type="domain" description="C2H2-type" evidence="9">
    <location>
        <begin position="348"/>
        <end position="375"/>
    </location>
</feature>
<feature type="domain" description="C2H2-type" evidence="9">
    <location>
        <begin position="292"/>
        <end position="319"/>
    </location>
</feature>
<proteinExistence type="predicted"/>
<evidence type="ECO:0000313" key="10">
    <source>
        <dbReference type="EMBL" id="CAD1469774.1"/>
    </source>
</evidence>
<keyword evidence="4 7" id="KW-0863">Zinc-finger</keyword>
<dbReference type="Proteomes" id="UP000752696">
    <property type="component" value="Unassembled WGS sequence"/>
</dbReference>